<dbReference type="SUPFAM" id="SSF54637">
    <property type="entry name" value="Thioesterase/thiol ester dehydrase-isomerase"/>
    <property type="match status" value="1"/>
</dbReference>
<sequence>MDKNEFEQLLHQLIPITKAMEFSVIEFTPSKVGISAKLEPNINHKSTAFGGSINSLMTVCGWAMMFANIKGIDPDAHIVIQKSNINYLVPIKEDFIAECELTDEESKRKFLQMYTKYKKGRLKLNVSCYNQDTLLAEYEGQYVAFK</sequence>
<dbReference type="Proteomes" id="UP000679179">
    <property type="component" value="Unassembled WGS sequence"/>
</dbReference>
<dbReference type="Gene3D" id="3.10.129.10">
    <property type="entry name" value="Hotdog Thioesterase"/>
    <property type="match status" value="1"/>
</dbReference>
<feature type="domain" description="Thioesterase putative" evidence="1">
    <location>
        <begin position="4"/>
        <end position="145"/>
    </location>
</feature>
<proteinExistence type="predicted"/>
<organism evidence="2 3">
    <name type="scientific">Clostridium polyendosporum</name>
    <dbReference type="NCBI Taxonomy" id="69208"/>
    <lineage>
        <taxon>Bacteria</taxon>
        <taxon>Bacillati</taxon>
        <taxon>Bacillota</taxon>
        <taxon>Clostridia</taxon>
        <taxon>Eubacteriales</taxon>
        <taxon>Clostridiaceae</taxon>
        <taxon>Clostridium</taxon>
    </lineage>
</organism>
<evidence type="ECO:0000259" key="1">
    <source>
        <dbReference type="Pfam" id="PF09500"/>
    </source>
</evidence>
<reference evidence="2" key="1">
    <citation type="submission" date="2021-03" db="EMBL/GenBank/DDBJ databases">
        <title>Taxonomic study of Clostridium polyendosporum from meadow-gley soil under rice.</title>
        <authorList>
            <person name="Kobayashi H."/>
            <person name="Tanizawa Y."/>
            <person name="Yagura M."/>
        </authorList>
    </citation>
    <scope>NUCLEOTIDE SEQUENCE</scope>
    <source>
        <strain evidence="2">JCM 30710</strain>
    </source>
</reference>
<evidence type="ECO:0000313" key="3">
    <source>
        <dbReference type="Proteomes" id="UP000679179"/>
    </source>
</evidence>
<dbReference type="InterPro" id="IPR029069">
    <property type="entry name" value="HotDog_dom_sf"/>
</dbReference>
<dbReference type="InterPro" id="IPR012660">
    <property type="entry name" value="YiiD_C"/>
</dbReference>
<protein>
    <submittedName>
        <fullName evidence="2">Thioesterase</fullName>
    </submittedName>
</protein>
<dbReference type="EMBL" id="BOPZ01000051">
    <property type="protein sequence ID" value="GIM30675.1"/>
    <property type="molecule type" value="Genomic_DNA"/>
</dbReference>
<name>A0A919VHS6_9CLOT</name>
<comment type="caution">
    <text evidence="2">The sequence shown here is derived from an EMBL/GenBank/DDBJ whole genome shotgun (WGS) entry which is preliminary data.</text>
</comment>
<dbReference type="NCBIfam" id="TIGR02447">
    <property type="entry name" value="yiiD_Cterm"/>
    <property type="match status" value="1"/>
</dbReference>
<dbReference type="AlphaFoldDB" id="A0A919VHS6"/>
<dbReference type="RefSeq" id="WP_212905341.1">
    <property type="nucleotide sequence ID" value="NZ_BOPZ01000051.1"/>
</dbReference>
<dbReference type="Pfam" id="PF09500">
    <property type="entry name" value="YiiD_C"/>
    <property type="match status" value="1"/>
</dbReference>
<keyword evidence="3" id="KW-1185">Reference proteome</keyword>
<gene>
    <name evidence="2" type="ORF">CPJCM30710_33410</name>
</gene>
<accession>A0A919VHS6</accession>
<evidence type="ECO:0000313" key="2">
    <source>
        <dbReference type="EMBL" id="GIM30675.1"/>
    </source>
</evidence>